<gene>
    <name evidence="4" type="ORF">SAMN05216276_100231</name>
</gene>
<dbReference type="InterPro" id="IPR000644">
    <property type="entry name" value="CBS_dom"/>
</dbReference>
<protein>
    <submittedName>
        <fullName evidence="4">CBS domain-containing protein</fullName>
    </submittedName>
</protein>
<dbReference type="EMBL" id="FZOD01000002">
    <property type="protein sequence ID" value="SNR96748.1"/>
    <property type="molecule type" value="Genomic_DNA"/>
</dbReference>
<dbReference type="AlphaFoldDB" id="A0A239AP23"/>
<organism evidence="4 5">
    <name type="scientific">Streptosporangium subroseum</name>
    <dbReference type="NCBI Taxonomy" id="106412"/>
    <lineage>
        <taxon>Bacteria</taxon>
        <taxon>Bacillati</taxon>
        <taxon>Actinomycetota</taxon>
        <taxon>Actinomycetes</taxon>
        <taxon>Streptosporangiales</taxon>
        <taxon>Streptosporangiaceae</taxon>
        <taxon>Streptosporangium</taxon>
    </lineage>
</organism>
<dbReference type="PROSITE" id="PS51371">
    <property type="entry name" value="CBS"/>
    <property type="match status" value="2"/>
</dbReference>
<evidence type="ECO:0000256" key="2">
    <source>
        <dbReference type="PROSITE-ProRule" id="PRU00703"/>
    </source>
</evidence>
<evidence type="ECO:0000313" key="5">
    <source>
        <dbReference type="Proteomes" id="UP000198282"/>
    </source>
</evidence>
<reference evidence="4 5" key="1">
    <citation type="submission" date="2017-06" db="EMBL/GenBank/DDBJ databases">
        <authorList>
            <person name="Kim H.J."/>
            <person name="Triplett B.A."/>
        </authorList>
    </citation>
    <scope>NUCLEOTIDE SEQUENCE [LARGE SCALE GENOMIC DNA]</scope>
    <source>
        <strain evidence="4 5">CGMCC 4.2132</strain>
    </source>
</reference>
<dbReference type="Pfam" id="PF00571">
    <property type="entry name" value="CBS"/>
    <property type="match status" value="2"/>
</dbReference>
<evidence type="ECO:0000256" key="1">
    <source>
        <dbReference type="ARBA" id="ARBA00023122"/>
    </source>
</evidence>
<dbReference type="SUPFAM" id="SSF54631">
    <property type="entry name" value="CBS-domain pair"/>
    <property type="match status" value="1"/>
</dbReference>
<dbReference type="RefSeq" id="WP_089205436.1">
    <property type="nucleotide sequence ID" value="NZ_FZOD01000002.1"/>
</dbReference>
<dbReference type="Gene3D" id="3.10.580.10">
    <property type="entry name" value="CBS-domain"/>
    <property type="match status" value="1"/>
</dbReference>
<keyword evidence="1 2" id="KW-0129">CBS domain</keyword>
<feature type="domain" description="CBS" evidence="3">
    <location>
        <begin position="94"/>
        <end position="147"/>
    </location>
</feature>
<evidence type="ECO:0000259" key="3">
    <source>
        <dbReference type="PROSITE" id="PS51371"/>
    </source>
</evidence>
<dbReference type="PANTHER" id="PTHR43080">
    <property type="entry name" value="CBS DOMAIN-CONTAINING PROTEIN CBSX3, MITOCHONDRIAL"/>
    <property type="match status" value="1"/>
</dbReference>
<proteinExistence type="predicted"/>
<evidence type="ECO:0000313" key="4">
    <source>
        <dbReference type="EMBL" id="SNR96748.1"/>
    </source>
</evidence>
<dbReference type="Proteomes" id="UP000198282">
    <property type="component" value="Unassembled WGS sequence"/>
</dbReference>
<dbReference type="OrthoDB" id="9799454at2"/>
<dbReference type="PANTHER" id="PTHR43080:SF2">
    <property type="entry name" value="CBS DOMAIN-CONTAINING PROTEIN"/>
    <property type="match status" value="1"/>
</dbReference>
<feature type="domain" description="CBS" evidence="3">
    <location>
        <begin position="7"/>
        <end position="64"/>
    </location>
</feature>
<sequence>MLVSDVMTAFPAYIRLGATIRRAAEMVSVSEVGQLMVLDHDGRFVGSLSEEDLVRAMLPGFDDVTAGGGTLADAFRIFLERGRDLADRVIDPLVTRDTATVRPVDELARAAIVMIERGIRRLPVVDDGTLVGTLSRADLCRAVIYHS</sequence>
<dbReference type="InterPro" id="IPR051257">
    <property type="entry name" value="Diverse_CBS-Domain"/>
</dbReference>
<name>A0A239AP23_9ACTN</name>
<accession>A0A239AP23</accession>
<dbReference type="InterPro" id="IPR046342">
    <property type="entry name" value="CBS_dom_sf"/>
</dbReference>
<dbReference type="SMART" id="SM00116">
    <property type="entry name" value="CBS"/>
    <property type="match status" value="2"/>
</dbReference>
<keyword evidence="5" id="KW-1185">Reference proteome</keyword>